<evidence type="ECO:0000313" key="2">
    <source>
        <dbReference type="EMBL" id="AIY31276.1"/>
    </source>
</evidence>
<dbReference type="Pfam" id="PF20816">
    <property type="entry name" value="PBV_CP"/>
    <property type="match status" value="1"/>
</dbReference>
<organism evidence="2">
    <name type="scientific">Dromedary picobirnavirus</name>
    <dbReference type="NCBI Taxonomy" id="1574421"/>
    <lineage>
        <taxon>Viruses</taxon>
        <taxon>Riboviria</taxon>
        <taxon>Orthornavirae</taxon>
        <taxon>Pisuviricota</taxon>
        <taxon>Duplopiviricetes</taxon>
        <taxon>Durnavirales</taxon>
        <taxon>Picobirnaviridae</taxon>
        <taxon>Orthopicobirnavirus</taxon>
    </lineage>
</organism>
<reference evidence="2" key="1">
    <citation type="journal article" date="2014" name="Virology">
        <title>Metagenomic analysis of viromes of dromedary camel fecal samples reveals large number and high diversity of circoviruses and picobirnaviruses.</title>
        <authorList>
            <person name="Woo P.C.Y."/>
            <person name="Lau S.K.P."/>
            <person name="Teng J.L.L."/>
            <person name="Tsang A.K.L."/>
            <person name="Joseph M."/>
            <person name="Wong E.Y.M."/>
            <person name="Tang Y."/>
            <person name="Sivakumar S."/>
            <person name="Bai R."/>
            <person name="Wernery R."/>
            <person name="Wernery U."/>
            <person name="Yuen K.-Y."/>
        </authorList>
    </citation>
    <scope>NUCLEOTIDE SEQUENCE</scope>
    <source>
        <strain evidence="2">C2495</strain>
    </source>
</reference>
<dbReference type="Gene3D" id="1.20.140.120">
    <property type="match status" value="1"/>
</dbReference>
<sequence length="555" mass="62794">MSKKFNEKNSKGKGSKNSSDYKKNNYSKNKGKNSRDNEEYVDQRGHVLVKEVSGKENDPAWYRQIPQLVKDVTKIPFNSQIGRPVSDMNGTLTVPGICVLSTYTCPGIAKTSSDGINLAGQQLFTTIRQNLSTYASYAQADVTMYVLMVNEIYKQYVNMVRFFGVVNLYSPYNMNYNKQLLRAMGLSANGVSNFIKNINDYRSQLNNLVYKAQTIYLPDIFPIVRRHSWLFSNIFTDRKDPRAQIYLHVPGNFWTLDETGESGTRLIPMTPGNSEVFEWAKFQDLLDLFDRSIEVFRNSDSMLKIGADMRHAFDNKAAWQLSYIPEDFVIMPSFSEEVLSQIENTIITPGAPTTDLAITQDVLKNTTLYNPTWEDAKLKEKGIVSAGYVMYDNALINMHWIDPSDDDVAVATRDMVSFSSNNNTTNPGWILDSCGSDFVTSAKIWTLDSTTGNTRVTNLCYNMLLADPSDAFVGEDYALTLDGLMDYFAFDWAPRIHVGGRATVAGFDHPVPRWIPPHTLVEFDNYTSISRNLLERIHNNVIMSMWAIGDTGTFK</sequence>
<proteinExistence type="predicted"/>
<accession>A0A0A1ENX7</accession>
<dbReference type="InterPro" id="IPR049178">
    <property type="entry name" value="CP_picobirnavirus_sf"/>
</dbReference>
<feature type="region of interest" description="Disordered" evidence="1">
    <location>
        <begin position="1"/>
        <end position="41"/>
    </location>
</feature>
<feature type="compositionally biased region" description="Basic and acidic residues" evidence="1">
    <location>
        <begin position="1"/>
        <end position="10"/>
    </location>
</feature>
<dbReference type="EMBL" id="KM573790">
    <property type="protein sequence ID" value="AIY31276.1"/>
    <property type="molecule type" value="Genomic_RNA"/>
</dbReference>
<protein>
    <submittedName>
        <fullName evidence="2">Capsid protein</fullName>
    </submittedName>
</protein>
<evidence type="ECO:0000256" key="1">
    <source>
        <dbReference type="SAM" id="MobiDB-lite"/>
    </source>
</evidence>
<dbReference type="InterPro" id="IPR048835">
    <property type="entry name" value="CP_picobirnavirus"/>
</dbReference>
<name>A0A0A1ENX7_9VIRU</name>